<protein>
    <submittedName>
        <fullName evidence="1">Uncharacterized protein</fullName>
    </submittedName>
</protein>
<evidence type="ECO:0000313" key="1">
    <source>
        <dbReference type="EMBL" id="ODS01540.1"/>
    </source>
</evidence>
<dbReference type="EMBL" id="LPWD01000426">
    <property type="protein sequence ID" value="ODS01540.1"/>
    <property type="molecule type" value="Genomic_DNA"/>
</dbReference>
<comment type="caution">
    <text evidence="1">The sequence shown here is derived from an EMBL/GenBank/DDBJ whole genome shotgun (WGS) entry which is preliminary data.</text>
</comment>
<name>A0A1E3W726_9HYPH</name>
<evidence type="ECO:0000313" key="2">
    <source>
        <dbReference type="Proteomes" id="UP000095042"/>
    </source>
</evidence>
<organism evidence="1 2">
    <name type="scientific">Methyloceanibacter marginalis</name>
    <dbReference type="NCBI Taxonomy" id="1774971"/>
    <lineage>
        <taxon>Bacteria</taxon>
        <taxon>Pseudomonadati</taxon>
        <taxon>Pseudomonadota</taxon>
        <taxon>Alphaproteobacteria</taxon>
        <taxon>Hyphomicrobiales</taxon>
        <taxon>Hyphomicrobiaceae</taxon>
        <taxon>Methyloceanibacter</taxon>
    </lineage>
</organism>
<sequence length="163" mass="18857">MYQEAHRRLVARHYDCLAEDRRVDRSFADIRVDELRQLYHWRYGYELPDDDAGSEDLELMLHTIALTGGDTIKKMVMWAELWAPWLPSMQATALAETIAANPRRFSSETLGEHLRLTFIERERLGIRTIGSVDVTKETRLEMSRQKRVKRNASGAGCRCEASC</sequence>
<dbReference type="AlphaFoldDB" id="A0A1E3W726"/>
<dbReference type="Proteomes" id="UP000095042">
    <property type="component" value="Unassembled WGS sequence"/>
</dbReference>
<accession>A0A1E3W726</accession>
<gene>
    <name evidence="1" type="ORF">AUC71_03090</name>
</gene>
<reference evidence="1 2" key="1">
    <citation type="journal article" date="2016" name="Environ. Microbiol.">
        <title>New Methyloceanibacter diversity from North Sea sediments includes methanotroph containing solely the soluble methane monooxygenase.</title>
        <authorList>
            <person name="Vekeman B."/>
            <person name="Kerckhof F.M."/>
            <person name="Cremers G."/>
            <person name="de Vos P."/>
            <person name="Vandamme P."/>
            <person name="Boon N."/>
            <person name="Op den Camp H.J."/>
            <person name="Heylen K."/>
        </authorList>
    </citation>
    <scope>NUCLEOTIDE SEQUENCE [LARGE SCALE GENOMIC DNA]</scope>
    <source>
        <strain evidence="1 2">R-67177</strain>
    </source>
</reference>
<keyword evidence="2" id="KW-1185">Reference proteome</keyword>
<proteinExistence type="predicted"/>